<dbReference type="OrthoDB" id="58845at2"/>
<organism evidence="2 3">
    <name type="scientific">Carboxydothermus pertinax</name>
    <dbReference type="NCBI Taxonomy" id="870242"/>
    <lineage>
        <taxon>Bacteria</taxon>
        <taxon>Bacillati</taxon>
        <taxon>Bacillota</taxon>
        <taxon>Clostridia</taxon>
        <taxon>Thermoanaerobacterales</taxon>
        <taxon>Thermoanaerobacteraceae</taxon>
        <taxon>Carboxydothermus</taxon>
    </lineage>
</organism>
<dbReference type="Gene3D" id="3.30.70.2660">
    <property type="match status" value="1"/>
</dbReference>
<evidence type="ECO:0000313" key="3">
    <source>
        <dbReference type="Proteomes" id="UP000187485"/>
    </source>
</evidence>
<dbReference type="NCBIfam" id="TIGR01895">
    <property type="entry name" value="cas_Cas5t"/>
    <property type="match status" value="1"/>
</dbReference>
<dbReference type="AlphaFoldDB" id="A0A1L8CWM6"/>
<reference evidence="3" key="1">
    <citation type="submission" date="2016-12" db="EMBL/GenBank/DDBJ databases">
        <title>Draft Genome Sequences od Carboxydothermus pertinax and islandicus, Hydrogenogenic Carboxydotrophic Bacteria.</title>
        <authorList>
            <person name="Fukuyama Y."/>
            <person name="Ohmae K."/>
            <person name="Yoneda Y."/>
            <person name="Yoshida T."/>
            <person name="Sako Y."/>
        </authorList>
    </citation>
    <scope>NUCLEOTIDE SEQUENCE [LARGE SCALE GENOMIC DNA]</scope>
    <source>
        <strain evidence="3">Ug1</strain>
    </source>
</reference>
<dbReference type="GO" id="GO:0043571">
    <property type="term" value="P:maintenance of CRISPR repeat elements"/>
    <property type="evidence" value="ECO:0007669"/>
    <property type="project" value="InterPro"/>
</dbReference>
<dbReference type="GO" id="GO:0051607">
    <property type="term" value="P:defense response to virus"/>
    <property type="evidence" value="ECO:0007669"/>
    <property type="project" value="UniProtKB-KW"/>
</dbReference>
<comment type="caution">
    <text evidence="2">The sequence shown here is derived from an EMBL/GenBank/DDBJ whole genome shotgun (WGS) entry which is preliminary data.</text>
</comment>
<evidence type="ECO:0000313" key="2">
    <source>
        <dbReference type="EMBL" id="GAV23303.1"/>
    </source>
</evidence>
<dbReference type="InterPro" id="IPR021124">
    <property type="entry name" value="CRISPR-assoc_prot_Cas5"/>
</dbReference>
<dbReference type="NCBIfam" id="TIGR02593">
    <property type="entry name" value="CRISPR_cas5"/>
    <property type="match status" value="1"/>
</dbReference>
<evidence type="ECO:0000256" key="1">
    <source>
        <dbReference type="ARBA" id="ARBA00023118"/>
    </source>
</evidence>
<protein>
    <submittedName>
        <fullName evidence="2">Type I-B CRISPR-associated protein Cas5</fullName>
    </submittedName>
</protein>
<dbReference type="STRING" id="870242.cpu_18130"/>
<dbReference type="InterPro" id="IPR013337">
    <property type="entry name" value="CRISPR-assoc_prot_Cas5_Tneap"/>
</dbReference>
<keyword evidence="1" id="KW-0051">Antiviral defense</keyword>
<dbReference type="Pfam" id="PF09704">
    <property type="entry name" value="Cas_Cas5d"/>
    <property type="match status" value="1"/>
</dbReference>
<sequence length="213" mass="24103">MKALKIKIKGLTASFRYPLFISGYQPTLTVPPLSTVLGLISAAAGEVIRRVNFGLGYNFSYQARAVDLETAYEIGEKLSFKTNVWRREFLFEPELTLYLTDLNLQSLFKKPVYQLLLGRSQDLAWVAGIDEIELAKVDKATLKGCLVPVGVQGAVGPLVSLPVIFDGGYPRKRLKTEKFIIIDRECQVRDEKNLYLDPDEDYGVYLYDPEYFC</sequence>
<dbReference type="RefSeq" id="WP_075859740.1">
    <property type="nucleotide sequence ID" value="NZ_BDJK01000041.1"/>
</dbReference>
<name>A0A1L8CWM6_9THEO</name>
<dbReference type="InterPro" id="IPR013422">
    <property type="entry name" value="CRISPR-assoc_prot_Cas5_N"/>
</dbReference>
<dbReference type="CDD" id="cd09693">
    <property type="entry name" value="Cas5_I"/>
    <property type="match status" value="1"/>
</dbReference>
<dbReference type="EMBL" id="BDJK01000041">
    <property type="protein sequence ID" value="GAV23303.1"/>
    <property type="molecule type" value="Genomic_DNA"/>
</dbReference>
<keyword evidence="3" id="KW-1185">Reference proteome</keyword>
<proteinExistence type="predicted"/>
<dbReference type="Proteomes" id="UP000187485">
    <property type="component" value="Unassembled WGS sequence"/>
</dbReference>
<accession>A0A1L8CWM6</accession>
<gene>
    <name evidence="2" type="ORF">cpu_18130</name>
</gene>